<dbReference type="AlphaFoldDB" id="A0AAI8YU79"/>
<organism evidence="2 3">
    <name type="scientific">Lecanosticta acicola</name>
    <dbReference type="NCBI Taxonomy" id="111012"/>
    <lineage>
        <taxon>Eukaryota</taxon>
        <taxon>Fungi</taxon>
        <taxon>Dikarya</taxon>
        <taxon>Ascomycota</taxon>
        <taxon>Pezizomycotina</taxon>
        <taxon>Dothideomycetes</taxon>
        <taxon>Dothideomycetidae</taxon>
        <taxon>Mycosphaerellales</taxon>
        <taxon>Mycosphaerellaceae</taxon>
        <taxon>Lecanosticta</taxon>
    </lineage>
</organism>
<protein>
    <submittedName>
        <fullName evidence="2">WD40 repeat</fullName>
    </submittedName>
</protein>
<dbReference type="Gene3D" id="2.130.10.10">
    <property type="entry name" value="YVTN repeat-like/Quinoprotein amine dehydrogenase"/>
    <property type="match status" value="1"/>
</dbReference>
<accession>A0AAI8YU79</accession>
<reference evidence="2" key="1">
    <citation type="submission" date="2023-11" db="EMBL/GenBank/DDBJ databases">
        <authorList>
            <person name="Alioto T."/>
            <person name="Alioto T."/>
            <person name="Gomez Garrido J."/>
        </authorList>
    </citation>
    <scope>NUCLEOTIDE SEQUENCE</scope>
</reference>
<dbReference type="Proteomes" id="UP001296104">
    <property type="component" value="Unassembled WGS sequence"/>
</dbReference>
<dbReference type="SUPFAM" id="SSF50978">
    <property type="entry name" value="WD40 repeat-like"/>
    <property type="match status" value="1"/>
</dbReference>
<dbReference type="InterPro" id="IPR051150">
    <property type="entry name" value="SWT21/TCAB1_mRNA_Telomere"/>
</dbReference>
<sequence length="421" mass="46448">MSSDHHHHHHHHHQPNEETSSLRCVASTQDAFKRPVDRRLRPPSLLTHHEHVAKRSNVFHEAQLSPDGSAIITNNEDQCLRTYPLSADVLDENEEPRLLRPHDMHLSHSNIQAFAIYPHFNAGDTTSTLILCGSTDVPITLRNALALERPAASYPFVTRTTEEHCPPRSLAFTRDGNHFVAGSDNYLAIFDCYRDGEPPVSFRKLRSRRAAVQLDSSSFSRSAIIRALDISSGRTLAVGSFAGEVGLFGNEGNGACDMVFRIREASGSGVSSLKWSPDGKYLLVAGRKRDDIFVYDIRNTMSKVSTLTGRRAETLQRLGVDVLQTEHGYELWAGGTDGCVRKWENPGLAGGDQAPDAEMRLHDGPVSSATWHSSGAVMVTCSGELYPSPNLDDSDEESGSDDEPREDELFVPDNSLKVWAA</sequence>
<comment type="caution">
    <text evidence="2">The sequence shown here is derived from an EMBL/GenBank/DDBJ whole genome shotgun (WGS) entry which is preliminary data.</text>
</comment>
<feature type="compositionally biased region" description="Basic residues" evidence="1">
    <location>
        <begin position="1"/>
        <end position="13"/>
    </location>
</feature>
<dbReference type="EMBL" id="CAVMBE010000008">
    <property type="protein sequence ID" value="CAK3877090.1"/>
    <property type="molecule type" value="Genomic_DNA"/>
</dbReference>
<evidence type="ECO:0000313" key="2">
    <source>
        <dbReference type="EMBL" id="CAK3877090.1"/>
    </source>
</evidence>
<evidence type="ECO:0000256" key="1">
    <source>
        <dbReference type="SAM" id="MobiDB-lite"/>
    </source>
</evidence>
<dbReference type="Pfam" id="PF00400">
    <property type="entry name" value="WD40"/>
    <property type="match status" value="2"/>
</dbReference>
<gene>
    <name evidence="2" type="ORF">LECACI_7A002079</name>
</gene>
<dbReference type="PANTHER" id="PTHR13211:SF0">
    <property type="entry name" value="TELOMERASE CAJAL BODY PROTEIN 1"/>
    <property type="match status" value="1"/>
</dbReference>
<proteinExistence type="predicted"/>
<dbReference type="InterPro" id="IPR015943">
    <property type="entry name" value="WD40/YVTN_repeat-like_dom_sf"/>
</dbReference>
<feature type="region of interest" description="Disordered" evidence="1">
    <location>
        <begin position="1"/>
        <end position="24"/>
    </location>
</feature>
<dbReference type="InterPro" id="IPR036322">
    <property type="entry name" value="WD40_repeat_dom_sf"/>
</dbReference>
<dbReference type="SMART" id="SM00320">
    <property type="entry name" value="WD40"/>
    <property type="match status" value="4"/>
</dbReference>
<name>A0AAI8YU79_9PEZI</name>
<feature type="region of interest" description="Disordered" evidence="1">
    <location>
        <begin position="383"/>
        <end position="421"/>
    </location>
</feature>
<dbReference type="InterPro" id="IPR001680">
    <property type="entry name" value="WD40_rpt"/>
</dbReference>
<dbReference type="PANTHER" id="PTHR13211">
    <property type="entry name" value="TELOMERASE CAJAL BODY PROTEIN 1"/>
    <property type="match status" value="1"/>
</dbReference>
<feature type="compositionally biased region" description="Acidic residues" evidence="1">
    <location>
        <begin position="392"/>
        <end position="410"/>
    </location>
</feature>
<keyword evidence="3" id="KW-1185">Reference proteome</keyword>
<evidence type="ECO:0000313" key="3">
    <source>
        <dbReference type="Proteomes" id="UP001296104"/>
    </source>
</evidence>